<dbReference type="GO" id="GO:0016491">
    <property type="term" value="F:oxidoreductase activity"/>
    <property type="evidence" value="ECO:0007669"/>
    <property type="project" value="UniProtKB-KW"/>
</dbReference>
<comment type="similarity">
    <text evidence="1">Belongs to the HIBADH-related family.</text>
</comment>
<reference evidence="5 6" key="1">
    <citation type="submission" date="2019-10" db="EMBL/GenBank/DDBJ databases">
        <title>The completed genome of Lactobacillus harbinensis M1.</title>
        <authorList>
            <person name="Zheng Y."/>
        </authorList>
    </citation>
    <scope>NUCLEOTIDE SEQUENCE [LARGE SCALE GENOMIC DNA]</scope>
    <source>
        <strain evidence="5 6">M1</strain>
    </source>
</reference>
<dbReference type="EMBL" id="CP045143">
    <property type="protein sequence ID" value="QFR25322.1"/>
    <property type="molecule type" value="Genomic_DNA"/>
</dbReference>
<name>A0A5P8M9W0_9LACO</name>
<dbReference type="Gene3D" id="1.10.1040.10">
    <property type="entry name" value="N-(1-d-carboxylethyl)-l-norvaline Dehydrogenase, domain 2"/>
    <property type="match status" value="1"/>
</dbReference>
<dbReference type="PIRSF" id="PIRSF000103">
    <property type="entry name" value="HIBADH"/>
    <property type="match status" value="1"/>
</dbReference>
<sequence length="285" mass="30378">MKITFIGVGFMGSEMIPHLAAAGYDVVIWDKEPQKTAALAGEHVIAATSLAEAVQASRVIITSVMSDDVPALHVGHGAEKGITDFLQPGSTLIVTSTLDPEKIATISKALPADTHLLDAPIIGGVRYAREGSLVLIVGGDQAVFDQVQPILSVFSTVRYVGPSGNGAKLKLITNVAIMAAEAGLRETLDLADAYGIDYDITLDLLQRGPLQPVVKRALDESNPRPLKDSVADEVELVKATDDLVDLPMVKASLRRLQKAVDAVDGEARFSDIVHHNTALDQFKQK</sequence>
<protein>
    <submittedName>
        <fullName evidence="5">NAD(P)-dependent oxidoreductase</fullName>
    </submittedName>
</protein>
<dbReference type="InterPro" id="IPR013328">
    <property type="entry name" value="6PGD_dom2"/>
</dbReference>
<accession>A0A5P8M9W0</accession>
<evidence type="ECO:0000259" key="4">
    <source>
        <dbReference type="Pfam" id="PF03446"/>
    </source>
</evidence>
<evidence type="ECO:0000256" key="1">
    <source>
        <dbReference type="ARBA" id="ARBA00009080"/>
    </source>
</evidence>
<dbReference type="InterPro" id="IPR015815">
    <property type="entry name" value="HIBADH-related"/>
</dbReference>
<dbReference type="SUPFAM" id="SSF48179">
    <property type="entry name" value="6-phosphogluconate dehydrogenase C-terminal domain-like"/>
    <property type="match status" value="1"/>
</dbReference>
<organism evidence="5 6">
    <name type="scientific">Schleiferilactobacillus harbinensis</name>
    <dbReference type="NCBI Taxonomy" id="304207"/>
    <lineage>
        <taxon>Bacteria</taxon>
        <taxon>Bacillati</taxon>
        <taxon>Bacillota</taxon>
        <taxon>Bacilli</taxon>
        <taxon>Lactobacillales</taxon>
        <taxon>Lactobacillaceae</taxon>
        <taxon>Schleiferilactobacillus</taxon>
    </lineage>
</organism>
<dbReference type="AlphaFoldDB" id="A0A5P8M9W0"/>
<dbReference type="InterPro" id="IPR036291">
    <property type="entry name" value="NAD(P)-bd_dom_sf"/>
</dbReference>
<evidence type="ECO:0000256" key="3">
    <source>
        <dbReference type="PIRSR" id="PIRSR000103-1"/>
    </source>
</evidence>
<proteinExistence type="inferred from homology"/>
<dbReference type="RefSeq" id="WP_152261862.1">
    <property type="nucleotide sequence ID" value="NZ_CP045143.1"/>
</dbReference>
<dbReference type="SUPFAM" id="SSF51735">
    <property type="entry name" value="NAD(P)-binding Rossmann-fold domains"/>
    <property type="match status" value="1"/>
</dbReference>
<evidence type="ECO:0000256" key="2">
    <source>
        <dbReference type="ARBA" id="ARBA00023002"/>
    </source>
</evidence>
<gene>
    <name evidence="5" type="ORF">D1010_17655</name>
</gene>
<evidence type="ECO:0000313" key="5">
    <source>
        <dbReference type="EMBL" id="QFR25322.1"/>
    </source>
</evidence>
<keyword evidence="2" id="KW-0560">Oxidoreductase</keyword>
<dbReference type="InterPro" id="IPR008927">
    <property type="entry name" value="6-PGluconate_DH-like_C_sf"/>
</dbReference>
<feature type="domain" description="6-phosphogluconate dehydrogenase NADP-binding" evidence="4">
    <location>
        <begin position="2"/>
        <end position="157"/>
    </location>
</feature>
<dbReference type="InterPro" id="IPR006115">
    <property type="entry name" value="6PGDH_NADP-bd"/>
</dbReference>
<dbReference type="KEGG" id="lhb:D1010_17655"/>
<dbReference type="PANTHER" id="PTHR43060:SF15">
    <property type="entry name" value="3-HYDROXYISOBUTYRATE DEHYDROGENASE-LIKE 1, MITOCHONDRIAL-RELATED"/>
    <property type="match status" value="1"/>
</dbReference>
<dbReference type="Proteomes" id="UP000326779">
    <property type="component" value="Chromosome"/>
</dbReference>
<dbReference type="GO" id="GO:0050661">
    <property type="term" value="F:NADP binding"/>
    <property type="evidence" value="ECO:0007669"/>
    <property type="project" value="InterPro"/>
</dbReference>
<evidence type="ECO:0000313" key="6">
    <source>
        <dbReference type="Proteomes" id="UP000326779"/>
    </source>
</evidence>
<dbReference type="PANTHER" id="PTHR43060">
    <property type="entry name" value="3-HYDROXYISOBUTYRATE DEHYDROGENASE-LIKE 1, MITOCHONDRIAL-RELATED"/>
    <property type="match status" value="1"/>
</dbReference>
<dbReference type="Pfam" id="PF03446">
    <property type="entry name" value="NAD_binding_2"/>
    <property type="match status" value="1"/>
</dbReference>
<feature type="active site" evidence="3">
    <location>
        <position position="170"/>
    </location>
</feature>
<dbReference type="Gene3D" id="3.40.50.720">
    <property type="entry name" value="NAD(P)-binding Rossmann-like Domain"/>
    <property type="match status" value="1"/>
</dbReference>